<dbReference type="CDD" id="cd16831">
    <property type="entry name" value="HemS-like_C"/>
    <property type="match status" value="1"/>
</dbReference>
<feature type="domain" description="Haemin-degrading HemS/ChuX" evidence="1">
    <location>
        <begin position="39"/>
        <end position="165"/>
    </location>
</feature>
<reference evidence="2 3" key="1">
    <citation type="submission" date="2016-10" db="EMBL/GenBank/DDBJ databases">
        <authorList>
            <person name="de Groot N.N."/>
        </authorList>
    </citation>
    <scope>NUCLEOTIDE SEQUENCE [LARGE SCALE GENOMIC DNA]</scope>
    <source>
        <strain evidence="2 3">CGMCC 1.9157</strain>
    </source>
</reference>
<sequence>MNLDIQPHPDAEKIATTIEELLPEMDGKRARDAAAAMGIAEGLLLSARVGKDVTRLKPASKQMLKAFIDLGEVMVLTRNESCVHEKVGHFGRVGGGDAVAIVLNKEVDLRVFLNHWLHVFAVEEETPKGMKRSIQIFDAEGLAVHKIYLRPASNLDGFEKLKSEFVHDTQLALFQTKQSEKEEAFPPRADTTVDVAALREDWSGMTDVHQFFGLLKKHKLDRQQAFRLAGNAFACQLDIGSVRAALTAAADMQLPIMVFVHNKGCVQIHSGPIAQLKTVGPWFNILDPGFNLHLREDHVHAVWLVRKPNSFGHVTSIEVYDSNGDMIVQFYGVRDEKEDENPQWRALAEQLPKIEATSDLITETA</sequence>
<dbReference type="CDD" id="cd16830">
    <property type="entry name" value="HemS-like_N"/>
    <property type="match status" value="1"/>
</dbReference>
<accession>A0A1I5LYF2</accession>
<evidence type="ECO:0000313" key="3">
    <source>
        <dbReference type="Proteomes" id="UP000199236"/>
    </source>
</evidence>
<dbReference type="Pfam" id="PF05171">
    <property type="entry name" value="HemS"/>
    <property type="match status" value="2"/>
</dbReference>
<dbReference type="RefSeq" id="WP_090075426.1">
    <property type="nucleotide sequence ID" value="NZ_FOVR01000018.1"/>
</dbReference>
<feature type="domain" description="Haemin-degrading HemS/ChuX" evidence="1">
    <location>
        <begin position="220"/>
        <end position="351"/>
    </location>
</feature>
<dbReference type="OrthoDB" id="316630at2"/>
<dbReference type="SUPFAM" id="SSF144064">
    <property type="entry name" value="Heme iron utilization protein-like"/>
    <property type="match status" value="1"/>
</dbReference>
<dbReference type="Gene3D" id="3.40.1570.10">
    <property type="entry name" value="HemS/ChuS/ChuX like domains"/>
    <property type="match status" value="2"/>
</dbReference>
<dbReference type="Proteomes" id="UP000199236">
    <property type="component" value="Unassembled WGS sequence"/>
</dbReference>
<dbReference type="InterPro" id="IPR007845">
    <property type="entry name" value="HemS/ChuX_dom"/>
</dbReference>
<organism evidence="2 3">
    <name type="scientific">Cohaesibacter marisflavi</name>
    <dbReference type="NCBI Taxonomy" id="655353"/>
    <lineage>
        <taxon>Bacteria</taxon>
        <taxon>Pseudomonadati</taxon>
        <taxon>Pseudomonadota</taxon>
        <taxon>Alphaproteobacteria</taxon>
        <taxon>Hyphomicrobiales</taxon>
        <taxon>Cohaesibacteraceae</taxon>
    </lineage>
</organism>
<dbReference type="InterPro" id="IPR053733">
    <property type="entry name" value="Heme_Transport_Util_sf"/>
</dbReference>
<evidence type="ECO:0000313" key="2">
    <source>
        <dbReference type="EMBL" id="SFP02378.1"/>
    </source>
</evidence>
<evidence type="ECO:0000259" key="1">
    <source>
        <dbReference type="Pfam" id="PF05171"/>
    </source>
</evidence>
<dbReference type="GO" id="GO:0006826">
    <property type="term" value="P:iron ion transport"/>
    <property type="evidence" value="ECO:0007669"/>
    <property type="project" value="InterPro"/>
</dbReference>
<keyword evidence="3" id="KW-1185">Reference proteome</keyword>
<dbReference type="EMBL" id="FOVR01000018">
    <property type="protein sequence ID" value="SFP02378.1"/>
    <property type="molecule type" value="Genomic_DNA"/>
</dbReference>
<gene>
    <name evidence="2" type="ORF">SAMN04488056_11870</name>
</gene>
<dbReference type="STRING" id="655353.SAMN04488056_11870"/>
<protein>
    <submittedName>
        <fullName evidence="2">Putative hemin transport protein</fullName>
    </submittedName>
</protein>
<dbReference type="AlphaFoldDB" id="A0A1I5LYF2"/>
<proteinExistence type="predicted"/>
<name>A0A1I5LYF2_9HYPH</name>